<sequence length="385" mass="41647">MPDPVRPAAAYGDRHDPRGGPQWRTAARGRPPRGPLRPEFTSSGARINPYRGDSRASSLSGMPLFRRAKKSDSPAASPVPGWCSWFSPAEWQTFQALLSDVFVDGTSSGPPLVLGADRVLRLAGPDGSPVTLDLSSLAVALRDAPQDRWRSRTVEFVEERLHRGDEREALYAGSFDPVRHLLLPRVVRAEHVSDDLHDLAFPLTREMSTVLAIRLEGGLAAPVPPGQIDRWGATPQQAWDAALANLRALPLSLEDDGGANPMVSVTDPAGFTCTHLLRAAEILGRPAPHGILVMVPHEGFLMMQAVDGPELKWSVIGYSEVTLQRHDEAPEAARLCPRVLWIHEDRIESVGVTPAPPGSDAPGTISGSEEFVRLLSSFDPPGRGS</sequence>
<proteinExistence type="predicted"/>
<feature type="region of interest" description="Disordered" evidence="1">
    <location>
        <begin position="1"/>
        <end position="58"/>
    </location>
</feature>
<evidence type="ECO:0000313" key="3">
    <source>
        <dbReference type="Proteomes" id="UP000632849"/>
    </source>
</evidence>
<organism evidence="2 3">
    <name type="scientific">Streptomyces filamentosus</name>
    <name type="common">Streptomyces roseosporus</name>
    <dbReference type="NCBI Taxonomy" id="67294"/>
    <lineage>
        <taxon>Bacteria</taxon>
        <taxon>Bacillati</taxon>
        <taxon>Actinomycetota</taxon>
        <taxon>Actinomycetes</taxon>
        <taxon>Kitasatosporales</taxon>
        <taxon>Streptomycetaceae</taxon>
        <taxon>Streptomyces</taxon>
    </lineage>
</organism>
<reference evidence="2" key="2">
    <citation type="submission" date="2020-09" db="EMBL/GenBank/DDBJ databases">
        <authorList>
            <person name="Sun Q."/>
            <person name="Ohkuma M."/>
        </authorList>
    </citation>
    <scope>NUCLEOTIDE SEQUENCE</scope>
    <source>
        <strain evidence="2">JCM 4122</strain>
    </source>
</reference>
<protein>
    <submittedName>
        <fullName evidence="2">Uncharacterized protein</fullName>
    </submittedName>
</protein>
<reference evidence="2" key="1">
    <citation type="journal article" date="2014" name="Int. J. Syst. Evol. Microbiol.">
        <title>Complete genome sequence of Corynebacterium casei LMG S-19264T (=DSM 44701T), isolated from a smear-ripened cheese.</title>
        <authorList>
            <consortium name="US DOE Joint Genome Institute (JGI-PGF)"/>
            <person name="Walter F."/>
            <person name="Albersmeier A."/>
            <person name="Kalinowski J."/>
            <person name="Ruckert C."/>
        </authorList>
    </citation>
    <scope>NUCLEOTIDE SEQUENCE</scope>
    <source>
        <strain evidence="2">JCM 4122</strain>
    </source>
</reference>
<evidence type="ECO:0000313" key="2">
    <source>
        <dbReference type="EMBL" id="GHG24241.1"/>
    </source>
</evidence>
<evidence type="ECO:0000256" key="1">
    <source>
        <dbReference type="SAM" id="MobiDB-lite"/>
    </source>
</evidence>
<name>A0A919BYC2_STRFL</name>
<dbReference type="Proteomes" id="UP000632849">
    <property type="component" value="Unassembled WGS sequence"/>
</dbReference>
<comment type="caution">
    <text evidence="2">The sequence shown here is derived from an EMBL/GenBank/DDBJ whole genome shotgun (WGS) entry which is preliminary data.</text>
</comment>
<dbReference type="AlphaFoldDB" id="A0A919BYC2"/>
<dbReference type="EMBL" id="BNBE01000004">
    <property type="protein sequence ID" value="GHG24241.1"/>
    <property type="molecule type" value="Genomic_DNA"/>
</dbReference>
<accession>A0A919BYC2</accession>
<keyword evidence="3" id="KW-1185">Reference proteome</keyword>
<gene>
    <name evidence="2" type="ORF">GCM10017667_69840</name>
</gene>